<dbReference type="GO" id="GO:0004843">
    <property type="term" value="F:cysteine-type deubiquitinase activity"/>
    <property type="evidence" value="ECO:0007669"/>
    <property type="project" value="UniProtKB-UniRule"/>
</dbReference>
<dbReference type="Proteomes" id="UP001515480">
    <property type="component" value="Unassembled WGS sequence"/>
</dbReference>
<comment type="caution">
    <text evidence="9">The sequence shown here is derived from an EMBL/GenBank/DDBJ whole genome shotgun (WGS) entry which is preliminary data.</text>
</comment>
<feature type="domain" description="USP" evidence="7">
    <location>
        <begin position="154"/>
        <end position="616"/>
    </location>
</feature>
<feature type="region of interest" description="Disordered" evidence="6">
    <location>
        <begin position="282"/>
        <end position="310"/>
    </location>
</feature>
<keyword evidence="3" id="KW-0862">Zinc</keyword>
<comment type="catalytic activity">
    <reaction evidence="5">
        <text>Thiol-dependent hydrolysis of ester, thioester, amide, peptide and isopeptide bonds formed by the C-terminal Gly of ubiquitin (a 76-residue protein attached to proteins as an intracellular targeting signal).</text>
        <dbReference type="EC" id="3.4.19.12"/>
    </reaction>
</comment>
<keyword evidence="5" id="KW-0788">Thiol protease</keyword>
<dbReference type="AlphaFoldDB" id="A0AB34JEP5"/>
<dbReference type="InterPro" id="IPR013083">
    <property type="entry name" value="Znf_RING/FYVE/PHD"/>
</dbReference>
<evidence type="ECO:0000313" key="9">
    <source>
        <dbReference type="EMBL" id="KAL1519247.1"/>
    </source>
</evidence>
<name>A0AB34JEP5_PRYPA</name>
<evidence type="ECO:0000259" key="8">
    <source>
        <dbReference type="PROSITE" id="PS50271"/>
    </source>
</evidence>
<dbReference type="PANTHER" id="PTHR21646:SF98">
    <property type="entry name" value="UBIQUITIN CARBOXYL-TERMINAL HYDROLASE"/>
    <property type="match status" value="1"/>
</dbReference>
<evidence type="ECO:0000256" key="6">
    <source>
        <dbReference type="SAM" id="MobiDB-lite"/>
    </source>
</evidence>
<dbReference type="GO" id="GO:0016579">
    <property type="term" value="P:protein deubiquitination"/>
    <property type="evidence" value="ECO:0007669"/>
    <property type="project" value="InterPro"/>
</dbReference>
<dbReference type="InterPro" id="IPR001394">
    <property type="entry name" value="Peptidase_C19_UCH"/>
</dbReference>
<feature type="domain" description="UBP-type" evidence="8">
    <location>
        <begin position="19"/>
        <end position="128"/>
    </location>
</feature>
<evidence type="ECO:0000256" key="3">
    <source>
        <dbReference type="ARBA" id="ARBA00022833"/>
    </source>
</evidence>
<dbReference type="PROSITE" id="PS00973">
    <property type="entry name" value="USP_2"/>
    <property type="match status" value="1"/>
</dbReference>
<evidence type="ECO:0000256" key="4">
    <source>
        <dbReference type="PROSITE-ProRule" id="PRU00502"/>
    </source>
</evidence>
<dbReference type="CDD" id="cd02257">
    <property type="entry name" value="Peptidase_C19"/>
    <property type="match status" value="1"/>
</dbReference>
<dbReference type="EMBL" id="JBGBPQ010000010">
    <property type="protein sequence ID" value="KAL1519247.1"/>
    <property type="molecule type" value="Genomic_DNA"/>
</dbReference>
<sequence length="617" mass="66694">MPRERKRTEWYPPSRAPDASCRCRHRPPSADALAVLAEPSRWLCRACGSTDGVWVCLACAHVGCGRDATHPALGGGHARHHHFASAHALCFDAVSRKLLCHKCDAPPRAAPPWLPQLCQIVGEAEVRPLALTAEPPPAAAAGSAEPLVTPPGLAGLSNLGNTCYLNAVIQALSHCAAFTHFFRDFLKSEAPVRVGHITIERQDTHRWKRSAERSVPRDGLEASLALHALLRVLWAGRWRACAPTALVEAIWAHAGDQFAIRRQNDPHEFFLFLLGRLSTELASRPLPPPPPTPTNGPASPPPPLAAAPAATPLPLATPAERCVTLDPIVIGATGVTTPLAPAVAPPLLPSDAIKGSALLSTPMPSAQPTSSPNIVRELFSIELVQEVVCSQCSTVSHKLQESYGVVLPLPSAPADAKEDRHTPSHKRSCKAAARAVPRHLPRGRAGGACGAAAGEADEPIDVFRCLAAFMQPETLDGANCYWCDRCASSCLGTMRTAFGRLPPVLVLAIGRTWWSERLGQQKDQRWVGFPTELDAACLRPSRHAEEKLAGPFYRLRAVISHSGRSADIGHYFTYILTTPTAAPPEQWYMLNDRRVTRVSEAEVLKCQAYMLFYESTQ</sequence>
<keyword evidence="10" id="KW-1185">Reference proteome</keyword>
<dbReference type="EC" id="3.4.19.12" evidence="5"/>
<evidence type="ECO:0000256" key="5">
    <source>
        <dbReference type="RuleBase" id="RU366025"/>
    </source>
</evidence>
<keyword evidence="2 4" id="KW-0863">Zinc-finger</keyword>
<dbReference type="PANTHER" id="PTHR21646">
    <property type="entry name" value="UBIQUITIN CARBOXYL-TERMINAL HYDROLASE"/>
    <property type="match status" value="1"/>
</dbReference>
<gene>
    <name evidence="9" type="ORF">AB1Y20_003506</name>
</gene>
<dbReference type="InterPro" id="IPR018200">
    <property type="entry name" value="USP_CS"/>
</dbReference>
<keyword evidence="5" id="KW-0378">Hydrolase</keyword>
<keyword evidence="5" id="KW-0645">Protease</keyword>
<protein>
    <recommendedName>
        <fullName evidence="5">Ubiquitin carboxyl-terminal hydrolase</fullName>
        <ecNumber evidence="5">3.4.19.12</ecNumber>
    </recommendedName>
</protein>
<dbReference type="SUPFAM" id="SSF54001">
    <property type="entry name" value="Cysteine proteinases"/>
    <property type="match status" value="1"/>
</dbReference>
<dbReference type="Pfam" id="PF02148">
    <property type="entry name" value="zf-UBP"/>
    <property type="match status" value="1"/>
</dbReference>
<dbReference type="InterPro" id="IPR001607">
    <property type="entry name" value="Znf_UBP"/>
</dbReference>
<proteinExistence type="inferred from homology"/>
<dbReference type="InterPro" id="IPR050185">
    <property type="entry name" value="Ub_carboxyl-term_hydrolase"/>
</dbReference>
<keyword evidence="1" id="KW-0479">Metal-binding</keyword>
<dbReference type="Gene3D" id="3.90.70.10">
    <property type="entry name" value="Cysteine proteinases"/>
    <property type="match status" value="1"/>
</dbReference>
<dbReference type="Gene3D" id="3.30.40.10">
    <property type="entry name" value="Zinc/RING finger domain, C3HC4 (zinc finger)"/>
    <property type="match status" value="1"/>
</dbReference>
<dbReference type="InterPro" id="IPR038765">
    <property type="entry name" value="Papain-like_cys_pep_sf"/>
</dbReference>
<evidence type="ECO:0000313" key="10">
    <source>
        <dbReference type="Proteomes" id="UP001515480"/>
    </source>
</evidence>
<reference evidence="9 10" key="1">
    <citation type="journal article" date="2024" name="Science">
        <title>Giant polyketide synthase enzymes in the biosynthesis of giant marine polyether toxins.</title>
        <authorList>
            <person name="Fallon T.R."/>
            <person name="Shende V.V."/>
            <person name="Wierzbicki I.H."/>
            <person name="Pendleton A.L."/>
            <person name="Watervoot N.F."/>
            <person name="Auber R.P."/>
            <person name="Gonzalez D.J."/>
            <person name="Wisecaver J.H."/>
            <person name="Moore B.S."/>
        </authorList>
    </citation>
    <scope>NUCLEOTIDE SEQUENCE [LARGE SCALE GENOMIC DNA]</scope>
    <source>
        <strain evidence="9 10">12B1</strain>
    </source>
</reference>
<dbReference type="Pfam" id="PF00443">
    <property type="entry name" value="UCH"/>
    <property type="match status" value="1"/>
</dbReference>
<evidence type="ECO:0000256" key="2">
    <source>
        <dbReference type="ARBA" id="ARBA00022771"/>
    </source>
</evidence>
<dbReference type="PROSITE" id="PS00972">
    <property type="entry name" value="USP_1"/>
    <property type="match status" value="1"/>
</dbReference>
<dbReference type="PROSITE" id="PS50235">
    <property type="entry name" value="USP_3"/>
    <property type="match status" value="1"/>
</dbReference>
<dbReference type="GO" id="GO:0008270">
    <property type="term" value="F:zinc ion binding"/>
    <property type="evidence" value="ECO:0007669"/>
    <property type="project" value="UniProtKB-KW"/>
</dbReference>
<dbReference type="InterPro" id="IPR028889">
    <property type="entry name" value="USP"/>
</dbReference>
<feature type="compositionally biased region" description="Pro residues" evidence="6">
    <location>
        <begin position="285"/>
        <end position="305"/>
    </location>
</feature>
<dbReference type="GO" id="GO:0006508">
    <property type="term" value="P:proteolysis"/>
    <property type="evidence" value="ECO:0007669"/>
    <property type="project" value="UniProtKB-KW"/>
</dbReference>
<dbReference type="SUPFAM" id="SSF57850">
    <property type="entry name" value="RING/U-box"/>
    <property type="match status" value="1"/>
</dbReference>
<accession>A0AB34JEP5</accession>
<keyword evidence="5" id="KW-0833">Ubl conjugation pathway</keyword>
<organism evidence="9 10">
    <name type="scientific">Prymnesium parvum</name>
    <name type="common">Toxic golden alga</name>
    <dbReference type="NCBI Taxonomy" id="97485"/>
    <lineage>
        <taxon>Eukaryota</taxon>
        <taxon>Haptista</taxon>
        <taxon>Haptophyta</taxon>
        <taxon>Prymnesiophyceae</taxon>
        <taxon>Prymnesiales</taxon>
        <taxon>Prymnesiaceae</taxon>
        <taxon>Prymnesium</taxon>
    </lineage>
</organism>
<evidence type="ECO:0000256" key="1">
    <source>
        <dbReference type="ARBA" id="ARBA00022723"/>
    </source>
</evidence>
<comment type="similarity">
    <text evidence="5">Belongs to the peptidase C19 family.</text>
</comment>
<evidence type="ECO:0000259" key="7">
    <source>
        <dbReference type="PROSITE" id="PS50235"/>
    </source>
</evidence>
<dbReference type="PROSITE" id="PS50271">
    <property type="entry name" value="ZF_UBP"/>
    <property type="match status" value="1"/>
</dbReference>